<dbReference type="PANTHER" id="PTHR21580">
    <property type="entry name" value="SHIPPO-1-RELATED"/>
    <property type="match status" value="1"/>
</dbReference>
<feature type="region of interest" description="Disordered" evidence="1">
    <location>
        <begin position="443"/>
        <end position="522"/>
    </location>
</feature>
<evidence type="ECO:0000313" key="2">
    <source>
        <dbReference type="EMBL" id="CAI2385466.1"/>
    </source>
</evidence>
<feature type="region of interest" description="Disordered" evidence="1">
    <location>
        <begin position="237"/>
        <end position="426"/>
    </location>
</feature>
<sequence>MVSYAWTIPKGTNKKKKKRCSSPGPGSYEDVNVNLVKIAPPEWTIKGKYPWKVQSLDGPGPGSYSVSTRRPGSAYTIQGKRKEYYIGDEPGPGSYYMRQSYDNIGGYIGHKFGENSKERSPGPAEYFPSIYKSHQGWTFGSKTNDKFEVYDSPGPGYYEAYRNNMYALGKFGKERRGKIYSSYDSPGPGHYSPKSKSKDGWTIQGKRSEKYFSGDVPGPGEYYPFYNQGTPAYSMAGKNKKKKKASDGPGPDTYFPSINATKPRPKSAKFTSGRKDRRGHDQPGPGQYDMRSMLGGPSASIKGRPKTAKKKSSHPGPGQYKDKYKITKPRAASAKIGKAKRMAHYTDDTPGPGFYNNWDRKDLRGTKFGSSKRPGTAKKKSGPGPGSYNIKSTFGGKSGKTIAGKRKHKSIEDTPGPGMYNPKLDKGPAFSCQGKYSTDYSLRESLKKPGPGQYFPSYDPVRPHNPGKSMGKKRKAKYDDDIPGPGSYNQYKWDNKGRGWTISGRPKTAGKEKSPGPAAYFPSLGKDAPAFSMGGHYRKPYNDELSPGPGDYELNSNWNKGVLMGKEKKLQTAGGYKSQYPGPGAYYLPEKKEKGVYMGEKFYDKEYTGTPGPGTYEHNKNREGPHYSMASTGAKGKYDSVGPGPGAYNYIQSYQQVYNAKHGKSFGHKTGYESKNMGVPGPGTYYLPQSKGKGITMKGRYPDNIYQRSPGPAAYDQNWKTIQAIVDTSKPSAGGTMSKSNGFYPSGSIPGPGSYYSPSKLTHIGGKFGREIRGSDKKSENPGPGYYYIPCTVADVPKYVYPNPDPRYKWV</sequence>
<accession>A0AAD1Y4X2</accession>
<gene>
    <name evidence="2" type="ORF">ECRASSUSDP1_LOCUS27032</name>
</gene>
<dbReference type="InterPro" id="IPR051291">
    <property type="entry name" value="CIMAP"/>
</dbReference>
<dbReference type="Proteomes" id="UP001295684">
    <property type="component" value="Unassembled WGS sequence"/>
</dbReference>
<organism evidence="2 3">
    <name type="scientific">Euplotes crassus</name>
    <dbReference type="NCBI Taxonomy" id="5936"/>
    <lineage>
        <taxon>Eukaryota</taxon>
        <taxon>Sar</taxon>
        <taxon>Alveolata</taxon>
        <taxon>Ciliophora</taxon>
        <taxon>Intramacronucleata</taxon>
        <taxon>Spirotrichea</taxon>
        <taxon>Hypotrichia</taxon>
        <taxon>Euplotida</taxon>
        <taxon>Euplotidae</taxon>
        <taxon>Moneuplotes</taxon>
    </lineage>
</organism>
<dbReference type="InterPro" id="IPR010736">
    <property type="entry name" value="SHIPPO-rpt"/>
</dbReference>
<protein>
    <submittedName>
        <fullName evidence="2">Uncharacterized protein</fullName>
    </submittedName>
</protein>
<dbReference type="EMBL" id="CAMPGE010027882">
    <property type="protein sequence ID" value="CAI2385466.1"/>
    <property type="molecule type" value="Genomic_DNA"/>
</dbReference>
<dbReference type="PANTHER" id="PTHR21580:SF28">
    <property type="entry name" value="BOREALIN N-TERMINAL DOMAIN-CONTAINING PROTEIN-RELATED"/>
    <property type="match status" value="1"/>
</dbReference>
<evidence type="ECO:0000313" key="3">
    <source>
        <dbReference type="Proteomes" id="UP001295684"/>
    </source>
</evidence>
<dbReference type="AlphaFoldDB" id="A0AAD1Y4X2"/>
<feature type="compositionally biased region" description="Basic residues" evidence="1">
    <location>
        <begin position="303"/>
        <end position="313"/>
    </location>
</feature>
<comment type="caution">
    <text evidence="2">The sequence shown here is derived from an EMBL/GenBank/DDBJ whole genome shotgun (WGS) entry which is preliminary data.</text>
</comment>
<keyword evidence="3" id="KW-1185">Reference proteome</keyword>
<dbReference type="Pfam" id="PF07004">
    <property type="entry name" value="SHIPPO-rpt"/>
    <property type="match status" value="13"/>
</dbReference>
<evidence type="ECO:0000256" key="1">
    <source>
        <dbReference type="SAM" id="MobiDB-lite"/>
    </source>
</evidence>
<reference evidence="2" key="1">
    <citation type="submission" date="2023-07" db="EMBL/GenBank/DDBJ databases">
        <authorList>
            <consortium name="AG Swart"/>
            <person name="Singh M."/>
            <person name="Singh A."/>
            <person name="Seah K."/>
            <person name="Emmerich C."/>
        </authorList>
    </citation>
    <scope>NUCLEOTIDE SEQUENCE</scope>
    <source>
        <strain evidence="2">DP1</strain>
    </source>
</reference>
<proteinExistence type="predicted"/>
<name>A0AAD1Y4X2_EUPCR</name>
<feature type="region of interest" description="Disordered" evidence="1">
    <location>
        <begin position="182"/>
        <end position="202"/>
    </location>
</feature>